<keyword evidence="2" id="KW-0694">RNA-binding</keyword>
<evidence type="ECO:0000256" key="1">
    <source>
        <dbReference type="ARBA" id="ARBA00006562"/>
    </source>
</evidence>
<feature type="transmembrane region" description="Helical" evidence="4">
    <location>
        <begin position="429"/>
        <end position="451"/>
    </location>
</feature>
<dbReference type="EC" id="3.6.1.-" evidence="2"/>
<protein>
    <recommendedName>
        <fullName evidence="2">Decapping nuclease</fullName>
        <ecNumber evidence="2">3.6.1.-</ecNumber>
    </recommendedName>
</protein>
<dbReference type="GeneID" id="9804530"/>
<feature type="transmembrane region" description="Helical" evidence="4">
    <location>
        <begin position="457"/>
        <end position="479"/>
    </location>
</feature>
<name>A0A6A5HQE9_CAERE</name>
<dbReference type="Proteomes" id="UP000483820">
    <property type="component" value="Chromosome I"/>
</dbReference>
<comment type="cofactor">
    <cofactor evidence="2">
        <name>a divalent metal cation</name>
        <dbReference type="ChEBI" id="CHEBI:60240"/>
    </cofactor>
</comment>
<keyword evidence="2" id="KW-0547">Nucleotide-binding</keyword>
<evidence type="ECO:0000256" key="2">
    <source>
        <dbReference type="RuleBase" id="RU367113"/>
    </source>
</evidence>
<evidence type="ECO:0000313" key="6">
    <source>
        <dbReference type="EMBL" id="KAF1768483.1"/>
    </source>
</evidence>
<dbReference type="GO" id="GO:0005634">
    <property type="term" value="C:nucleus"/>
    <property type="evidence" value="ECO:0007669"/>
    <property type="project" value="UniProtKB-SubCell"/>
</dbReference>
<keyword evidence="4" id="KW-0812">Transmembrane</keyword>
<dbReference type="PANTHER" id="PTHR12395:SF9">
    <property type="entry name" value="DECAPPING AND EXORIBONUCLEASE PROTEIN"/>
    <property type="match status" value="1"/>
</dbReference>
<dbReference type="GO" id="GO:0004518">
    <property type="term" value="F:nuclease activity"/>
    <property type="evidence" value="ECO:0007669"/>
    <property type="project" value="UniProtKB-KW"/>
</dbReference>
<accession>A0A6A5HQE9</accession>
<feature type="compositionally biased region" description="Basic and acidic residues" evidence="3">
    <location>
        <begin position="542"/>
        <end position="553"/>
    </location>
</feature>
<reference evidence="6 7" key="1">
    <citation type="submission" date="2019-12" db="EMBL/GenBank/DDBJ databases">
        <title>Chromosome-level assembly of the Caenorhabditis remanei genome.</title>
        <authorList>
            <person name="Teterina A.A."/>
            <person name="Willis J.H."/>
            <person name="Phillips P.C."/>
        </authorList>
    </citation>
    <scope>NUCLEOTIDE SEQUENCE [LARGE SCALE GENOMIC DNA]</scope>
    <source>
        <strain evidence="6 7">PX506</strain>
        <tissue evidence="6">Whole organism</tissue>
    </source>
</reference>
<comment type="function">
    <text evidence="2">Decapping enzyme for NAD-capped RNAs: specifically hydrolyzes the nicotinamide adenine dinucleotide (NAD) cap from a subset of RNAs by removing the entire NAD moiety from the 5'-end of an NAD-capped RNA.</text>
</comment>
<dbReference type="GO" id="GO:0110155">
    <property type="term" value="P:NAD-cap decapping"/>
    <property type="evidence" value="ECO:0007669"/>
    <property type="project" value="TreeGrafter"/>
</dbReference>
<dbReference type="PANTHER" id="PTHR12395">
    <property type="entry name" value="DOM-3 RELATED"/>
    <property type="match status" value="1"/>
</dbReference>
<feature type="domain" description="RAI1-like" evidence="5">
    <location>
        <begin position="33"/>
        <end position="345"/>
    </location>
</feature>
<dbReference type="RefSeq" id="XP_053591041.1">
    <property type="nucleotide sequence ID" value="XM_053722396.1"/>
</dbReference>
<dbReference type="GO" id="GO:0005829">
    <property type="term" value="C:cytosol"/>
    <property type="evidence" value="ECO:0007669"/>
    <property type="project" value="TreeGrafter"/>
</dbReference>
<proteinExistence type="inferred from homology"/>
<dbReference type="KEGG" id="crq:GCK72_000295"/>
<keyword evidence="4" id="KW-1133">Transmembrane helix</keyword>
<feature type="compositionally biased region" description="Low complexity" evidence="3">
    <location>
        <begin position="574"/>
        <end position="583"/>
    </location>
</feature>
<dbReference type="GO" id="GO:0034353">
    <property type="term" value="F:mRNA 5'-diphosphatase activity"/>
    <property type="evidence" value="ECO:0007669"/>
    <property type="project" value="TreeGrafter"/>
</dbReference>
<organism evidence="6 7">
    <name type="scientific">Caenorhabditis remanei</name>
    <name type="common">Caenorhabditis vulgaris</name>
    <dbReference type="NCBI Taxonomy" id="31234"/>
    <lineage>
        <taxon>Eukaryota</taxon>
        <taxon>Metazoa</taxon>
        <taxon>Ecdysozoa</taxon>
        <taxon>Nematoda</taxon>
        <taxon>Chromadorea</taxon>
        <taxon>Rhabditida</taxon>
        <taxon>Rhabditina</taxon>
        <taxon>Rhabditomorpha</taxon>
        <taxon>Rhabditoidea</taxon>
        <taxon>Rhabditidae</taxon>
        <taxon>Peloderinae</taxon>
        <taxon>Caenorhabditis</taxon>
    </lineage>
</organism>
<evidence type="ECO:0000256" key="4">
    <source>
        <dbReference type="SAM" id="Phobius"/>
    </source>
</evidence>
<dbReference type="GO" id="GO:0000166">
    <property type="term" value="F:nucleotide binding"/>
    <property type="evidence" value="ECO:0007669"/>
    <property type="project" value="UniProtKB-KW"/>
</dbReference>
<dbReference type="CTD" id="9804530"/>
<comment type="similarity">
    <text evidence="1 2">Belongs to the DXO/Dom3Z family.</text>
</comment>
<dbReference type="InterPro" id="IPR013961">
    <property type="entry name" value="RAI1"/>
</dbReference>
<evidence type="ECO:0000259" key="5">
    <source>
        <dbReference type="Pfam" id="PF08652"/>
    </source>
</evidence>
<sequence>MSQNPETPMPNEVHIRFDPQIYETRNAPKFERQAKFVSEYCISYDRKVHLGRMRAKQLYEAPLFSRPNAFSFDLNHGFETFDPKTGDDKLTALLEWIRQMSPEGGRLRKVCHEADFVCWRGLLTRISATIYSRDDGWRVRAIRRKGVVFLMEEKTEQARQSYTVISRELNQTDMEKRMSYWGHKFEQYVTRDDSSESPDTSVPVTTKEEYGVVFRNDLTTDARLNPSKKSIGILYSGEVDCLDKYGGLIELKTQKGDLHAGFWKSPKSLKWWLQSSLVNVDTIIVGHRTHEGHVTSLSTVRTREMPQRATWNFRACFEFTSTIFTQIANFLGEREGAACVVEYRSEMGLQKGKQGNTMSLKKEAPSSVTLLQAVIFLQFGLCLMVTVFTTIGLAFGYPVASHYLMALLQVIVAIPGIVYVVLQGNIWIAVYVSLQMITATCEVYWLVYMIFDQQPAGAWLGLAAITAVNVLAIVVALWFRQTALKVPCKKNKKIELETKKDGKPELKVPSTSMSEIEKSSKNGAKKSTSSSSMSNKKSPARSSEKSEMSEKSSKGSLKSRKVKKGSMPLDSRETTSLSRSSSTIHEFDEK</sequence>
<feature type="region of interest" description="Disordered" evidence="3">
    <location>
        <begin position="503"/>
        <end position="590"/>
    </location>
</feature>
<dbReference type="Pfam" id="PF08652">
    <property type="entry name" value="RAI1"/>
    <property type="match status" value="1"/>
</dbReference>
<dbReference type="GO" id="GO:0003723">
    <property type="term" value="F:RNA binding"/>
    <property type="evidence" value="ECO:0007669"/>
    <property type="project" value="UniProtKB-KW"/>
</dbReference>
<comment type="caution">
    <text evidence="6">The sequence shown here is derived from an EMBL/GenBank/DDBJ whole genome shotgun (WGS) entry which is preliminary data.</text>
</comment>
<dbReference type="EMBL" id="WUAV01000001">
    <property type="protein sequence ID" value="KAF1768483.1"/>
    <property type="molecule type" value="Genomic_DNA"/>
</dbReference>
<evidence type="ECO:0000256" key="3">
    <source>
        <dbReference type="SAM" id="MobiDB-lite"/>
    </source>
</evidence>
<evidence type="ECO:0000313" key="7">
    <source>
        <dbReference type="Proteomes" id="UP000483820"/>
    </source>
</evidence>
<dbReference type="InterPro" id="IPR039039">
    <property type="entry name" value="RAI1-like_fam"/>
</dbReference>
<feature type="compositionally biased region" description="Low complexity" evidence="3">
    <location>
        <begin position="521"/>
        <end position="541"/>
    </location>
</feature>
<keyword evidence="2" id="KW-0479">Metal-binding</keyword>
<keyword evidence="2" id="KW-0539">Nucleus</keyword>
<dbReference type="GO" id="GO:0000956">
    <property type="term" value="P:nuclear-transcribed mRNA catabolic process"/>
    <property type="evidence" value="ECO:0007669"/>
    <property type="project" value="TreeGrafter"/>
</dbReference>
<gene>
    <name evidence="6" type="ORF">GCK72_000295</name>
</gene>
<keyword evidence="4" id="KW-0472">Membrane</keyword>
<feature type="transmembrane region" description="Helical" evidence="4">
    <location>
        <begin position="403"/>
        <end position="422"/>
    </location>
</feature>
<dbReference type="AlphaFoldDB" id="A0A6A5HQE9"/>
<keyword evidence="2" id="KW-0540">Nuclease</keyword>
<dbReference type="GO" id="GO:0046872">
    <property type="term" value="F:metal ion binding"/>
    <property type="evidence" value="ECO:0007669"/>
    <property type="project" value="UniProtKB-KW"/>
</dbReference>
<comment type="subcellular location">
    <subcellularLocation>
        <location evidence="2">Nucleus</location>
    </subcellularLocation>
</comment>
<keyword evidence="2" id="KW-0378">Hydrolase</keyword>
<feature type="transmembrane region" description="Helical" evidence="4">
    <location>
        <begin position="368"/>
        <end position="397"/>
    </location>
</feature>